<keyword evidence="1" id="KW-0175">Coiled coil</keyword>
<dbReference type="GO" id="GO:0005813">
    <property type="term" value="C:centrosome"/>
    <property type="evidence" value="ECO:0007669"/>
    <property type="project" value="TreeGrafter"/>
</dbReference>
<reference evidence="4 5" key="1">
    <citation type="submission" date="2023-03" db="EMBL/GenBank/DDBJ databases">
        <title>Genome insight into feeding habits of ladybird beetles.</title>
        <authorList>
            <person name="Li H.-S."/>
            <person name="Huang Y.-H."/>
            <person name="Pang H."/>
        </authorList>
    </citation>
    <scope>NUCLEOTIDE SEQUENCE [LARGE SCALE GENOMIC DNA]</scope>
    <source>
        <strain evidence="4">SYSU_2023b</strain>
        <tissue evidence="4">Whole body</tissue>
    </source>
</reference>
<dbReference type="PANTHER" id="PTHR21574">
    <property type="entry name" value="CENTROSOMAL PROTEIN OF 120 KDA"/>
    <property type="match status" value="1"/>
</dbReference>
<evidence type="ECO:0000313" key="5">
    <source>
        <dbReference type="Proteomes" id="UP001431783"/>
    </source>
</evidence>
<dbReference type="GO" id="GO:1903724">
    <property type="term" value="P:positive regulation of centriole elongation"/>
    <property type="evidence" value="ECO:0007669"/>
    <property type="project" value="TreeGrafter"/>
</dbReference>
<dbReference type="Proteomes" id="UP001431783">
    <property type="component" value="Unassembled WGS sequence"/>
</dbReference>
<dbReference type="EMBL" id="JARQZJ010000121">
    <property type="protein sequence ID" value="KAK9887739.1"/>
    <property type="molecule type" value="Genomic_DNA"/>
</dbReference>
<protein>
    <recommendedName>
        <fullName evidence="3">DUF3668 domain-containing protein</fullName>
    </recommendedName>
</protein>
<dbReference type="PANTHER" id="PTHR21574:SF0">
    <property type="entry name" value="CENTROSOMAL PROTEIN OF 120 KDA"/>
    <property type="match status" value="1"/>
</dbReference>
<dbReference type="InterPro" id="IPR039893">
    <property type="entry name" value="CEP120-like"/>
</dbReference>
<dbReference type="Gene3D" id="2.60.40.150">
    <property type="entry name" value="C2 domain"/>
    <property type="match status" value="1"/>
</dbReference>
<dbReference type="AlphaFoldDB" id="A0AAW1V3P9"/>
<feature type="compositionally biased region" description="Basic and acidic residues" evidence="2">
    <location>
        <begin position="399"/>
        <end position="411"/>
    </location>
</feature>
<feature type="domain" description="DUF3668" evidence="3">
    <location>
        <begin position="187"/>
        <end position="345"/>
    </location>
</feature>
<organism evidence="4 5">
    <name type="scientific">Henosepilachna vigintioctopunctata</name>
    <dbReference type="NCBI Taxonomy" id="420089"/>
    <lineage>
        <taxon>Eukaryota</taxon>
        <taxon>Metazoa</taxon>
        <taxon>Ecdysozoa</taxon>
        <taxon>Arthropoda</taxon>
        <taxon>Hexapoda</taxon>
        <taxon>Insecta</taxon>
        <taxon>Pterygota</taxon>
        <taxon>Neoptera</taxon>
        <taxon>Endopterygota</taxon>
        <taxon>Coleoptera</taxon>
        <taxon>Polyphaga</taxon>
        <taxon>Cucujiformia</taxon>
        <taxon>Coccinelloidea</taxon>
        <taxon>Coccinellidae</taxon>
        <taxon>Epilachninae</taxon>
        <taxon>Epilachnini</taxon>
        <taxon>Henosepilachna</taxon>
    </lineage>
</organism>
<gene>
    <name evidence="4" type="ORF">WA026_000055</name>
</gene>
<dbReference type="Pfam" id="PF12416">
    <property type="entry name" value="DUF3668"/>
    <property type="match status" value="1"/>
</dbReference>
<evidence type="ECO:0000259" key="3">
    <source>
        <dbReference type="Pfam" id="PF12416"/>
    </source>
</evidence>
<feature type="compositionally biased region" description="Basic and acidic residues" evidence="2">
    <location>
        <begin position="362"/>
        <end position="372"/>
    </location>
</feature>
<sequence>MNQLSGRYVNVVLTIEEGRGMGFIKNQVFIAANFNGRILESDGAEPKECPIFNTELVWEIEKKDLRKIRSVNQPLRIECLSLNSQNRKDRIGFVLLSLRGAKILTSQENPPFSWQKFIGVHDKKCCQPELYISLTIQEHIMSNSKISSEETVSVMPLISEEESEETSGVSTEETSSENLTTAVKYLEDGFIKIGNPGSDKFSLSILVRCCGNLDLLLPEILIFGKTKQKFYISFKILGIVIKTKPFEDALNDVIEMNEKIVVRLLSNKNTLLEFLKMQKILISFCCGNERLGTTNVELDKLMLSDDVDEILECQETCFFKYPSPNGIVPNNGELKPYIDIQSCLQMEVRDSSKPSGDGVNVKSKDQGKKISTIEKASGDQNPGSPPKKKQKTGVPTNPKEPEEPKLPQKPKFDESMIRLCPLYEPKGFKPCKSTSPFRKYSLEVGIKDFSVLSNCLADTDYVLRILHPKSASFLHNSNPRDEALSKFRVLYVSMDDQISEVLKLWPPKISLSDLNDNILTQDHLIDNGLFLQGKTKGKLFEDDHVLVKSYQVVLKGLNGTEDYARCEIVMSLTEYPLELDNDRSVLDLHPPIIDEEITLNEIIDLEKWKNEEKEVFRKKMVEVENSEREKFMKDLGESKGRTDEALKQQIEKCEHLQKELKQKLDYLKTEKLLRKSQKSLSATVLNNIREKVNKKYSSHDADLLLVVINKLELENQALKDVITQQNEQLRMHTKSALTKEQTTNLLKELRGLEEKFEEAQVAKGYFKSQWKKAFEEVHELKTKDYKHLQAELKQSKDELTHLSLDSFADYTEESNLMYDGFKTSRTSTSAFSALK</sequence>
<feature type="coiled-coil region" evidence="1">
    <location>
        <begin position="708"/>
        <end position="805"/>
    </location>
</feature>
<evidence type="ECO:0000256" key="1">
    <source>
        <dbReference type="SAM" id="Coils"/>
    </source>
</evidence>
<dbReference type="InterPro" id="IPR035892">
    <property type="entry name" value="C2_domain_sf"/>
</dbReference>
<keyword evidence="5" id="KW-1185">Reference proteome</keyword>
<evidence type="ECO:0000313" key="4">
    <source>
        <dbReference type="EMBL" id="KAK9887739.1"/>
    </source>
</evidence>
<proteinExistence type="predicted"/>
<comment type="caution">
    <text evidence="4">The sequence shown here is derived from an EMBL/GenBank/DDBJ whole genome shotgun (WGS) entry which is preliminary data.</text>
</comment>
<dbReference type="InterPro" id="IPR022136">
    <property type="entry name" value="DUF3668"/>
</dbReference>
<name>A0AAW1V3P9_9CUCU</name>
<feature type="region of interest" description="Disordered" evidence="2">
    <location>
        <begin position="349"/>
        <end position="411"/>
    </location>
</feature>
<feature type="coiled-coil region" evidence="1">
    <location>
        <begin position="643"/>
        <end position="670"/>
    </location>
</feature>
<evidence type="ECO:0000256" key="2">
    <source>
        <dbReference type="SAM" id="MobiDB-lite"/>
    </source>
</evidence>
<accession>A0AAW1V3P9</accession>